<feature type="region of interest" description="Disordered" evidence="1">
    <location>
        <begin position="392"/>
        <end position="477"/>
    </location>
</feature>
<organism evidence="2 3">
    <name type="scientific">Aspergillus bombycis</name>
    <dbReference type="NCBI Taxonomy" id="109264"/>
    <lineage>
        <taxon>Eukaryota</taxon>
        <taxon>Fungi</taxon>
        <taxon>Dikarya</taxon>
        <taxon>Ascomycota</taxon>
        <taxon>Pezizomycotina</taxon>
        <taxon>Eurotiomycetes</taxon>
        <taxon>Eurotiomycetidae</taxon>
        <taxon>Eurotiales</taxon>
        <taxon>Aspergillaceae</taxon>
        <taxon>Aspergillus</taxon>
    </lineage>
</organism>
<dbReference type="EMBL" id="LYCR01000110">
    <property type="protein sequence ID" value="OGM41482.1"/>
    <property type="molecule type" value="Genomic_DNA"/>
</dbReference>
<dbReference type="GeneID" id="34452300"/>
<feature type="compositionally biased region" description="Acidic residues" evidence="1">
    <location>
        <begin position="407"/>
        <end position="417"/>
    </location>
</feature>
<sequence>MDHTLWNLNDVCQYHPFFCISSRFSLYRFQEPLCDSFLACRPRHHAASGDMTSREDSVLAARDPSLADENDWEEFSLSEVRVLVPGKSRYANLLTASPENPVQVTGCLDEVEEEQESLVLDQDYLTKRIVLENVTHYAYGQHDDGEVGIWVAGRAGWFSISPARGYRPMFNDVVEAIDLLYFLADRHQKRRRSKRRNRTPSIEYLCEEYVSHTHGICEDNDDSAEVFYKHHHFLLTRMLKGEEGVQWVDTDIFAHLREKFPEDYEEIKAELEPPKAESEPEEDEANDELEATHEPDPTTVSKTQTEAIYQVILDLKEAGHLAKRQLNLDLVVSTIVGRFEIDSAEYAQDLIASKADAIIELMDEAKTSNFDWSRKAIYRELKAAAKKHDVQQVAFTPLRPRLSNEDGSSEDDSEREEEQPRPRRRRVRKSVLRPKSTIASKKIGKRTRSSAAADDEYLSDNPDAMDEFQTPSKVRGHDLVRDPLSTRAKRRTRSMLSNPETTPFQKAPALQEILQSRNTSVSVGDQAPSESDTPNGNESISDTWVCQARGCDQVIHKCNTKHGKELIRVHSLEHADDAKVKMDLVFSEHQLNLGFRVDNLLEHIRGMGGLDITAMDGATNGTTGIGA</sequence>
<evidence type="ECO:0000313" key="2">
    <source>
        <dbReference type="EMBL" id="OGM41482.1"/>
    </source>
</evidence>
<feature type="compositionally biased region" description="Acidic residues" evidence="1">
    <location>
        <begin position="453"/>
        <end position="466"/>
    </location>
</feature>
<dbReference type="OrthoDB" id="5382953at2759"/>
<protein>
    <recommendedName>
        <fullName evidence="4">DNA (cytosine-5)-methyltransferase 1 replication foci domain-containing protein</fullName>
    </recommendedName>
</protein>
<evidence type="ECO:0000256" key="1">
    <source>
        <dbReference type="SAM" id="MobiDB-lite"/>
    </source>
</evidence>
<feature type="region of interest" description="Disordered" evidence="1">
    <location>
        <begin position="270"/>
        <end position="303"/>
    </location>
</feature>
<dbReference type="AlphaFoldDB" id="A0A1F7ZPW3"/>
<dbReference type="STRING" id="109264.A0A1F7ZPW3"/>
<evidence type="ECO:0008006" key="4">
    <source>
        <dbReference type="Google" id="ProtNLM"/>
    </source>
</evidence>
<proteinExistence type="predicted"/>
<reference evidence="2 3" key="1">
    <citation type="journal article" date="2016" name="Genome Biol. Evol.">
        <title>Draft genome sequence of an aflatoxigenic Aspergillus species, A. bombycis.</title>
        <authorList>
            <person name="Moore G.G."/>
            <person name="Mack B.M."/>
            <person name="Beltz S.B."/>
            <person name="Gilbert M.K."/>
        </authorList>
    </citation>
    <scope>NUCLEOTIDE SEQUENCE [LARGE SCALE GENOMIC DNA]</scope>
    <source>
        <strain evidence="3">NRRL 26010</strain>
    </source>
</reference>
<dbReference type="RefSeq" id="XP_022385199.1">
    <property type="nucleotide sequence ID" value="XM_022536038.1"/>
</dbReference>
<accession>A0A1F7ZPW3</accession>
<gene>
    <name evidence="2" type="ORF">ABOM_008910</name>
</gene>
<evidence type="ECO:0000313" key="3">
    <source>
        <dbReference type="Proteomes" id="UP000179179"/>
    </source>
</evidence>
<comment type="caution">
    <text evidence="2">The sequence shown here is derived from an EMBL/GenBank/DDBJ whole genome shotgun (WGS) entry which is preliminary data.</text>
</comment>
<keyword evidence="3" id="KW-1185">Reference proteome</keyword>
<feature type="compositionally biased region" description="Acidic residues" evidence="1">
    <location>
        <begin position="279"/>
        <end position="289"/>
    </location>
</feature>
<feature type="compositionally biased region" description="Basic residues" evidence="1">
    <location>
        <begin position="422"/>
        <end position="432"/>
    </location>
</feature>
<name>A0A1F7ZPW3_9EURO</name>
<dbReference type="Proteomes" id="UP000179179">
    <property type="component" value="Unassembled WGS sequence"/>
</dbReference>
<feature type="region of interest" description="Disordered" evidence="1">
    <location>
        <begin position="517"/>
        <end position="540"/>
    </location>
</feature>